<feature type="domain" description="Metaxin glutathione S-transferase" evidence="2">
    <location>
        <begin position="181"/>
        <end position="244"/>
    </location>
</feature>
<accession>A0A9P1I7P5</accession>
<dbReference type="GO" id="GO:0005737">
    <property type="term" value="C:cytoplasm"/>
    <property type="evidence" value="ECO:0007669"/>
    <property type="project" value="TreeGrafter"/>
</dbReference>
<dbReference type="SFLD" id="SFLDG01200">
    <property type="entry name" value="SUF1.1"/>
    <property type="match status" value="1"/>
</dbReference>
<dbReference type="SFLD" id="SFLDS00019">
    <property type="entry name" value="Glutathione_Transferase_(cytos"/>
    <property type="match status" value="1"/>
</dbReference>
<dbReference type="EMBL" id="CANHGI010000002">
    <property type="protein sequence ID" value="CAI5441017.1"/>
    <property type="molecule type" value="Genomic_DNA"/>
</dbReference>
<dbReference type="Pfam" id="PF17171">
    <property type="entry name" value="GST_C_6"/>
    <property type="match status" value="1"/>
</dbReference>
<dbReference type="Proteomes" id="UP001152747">
    <property type="component" value="Unassembled WGS sequence"/>
</dbReference>
<dbReference type="CDD" id="cd03080">
    <property type="entry name" value="GST_N_Metaxin_like"/>
    <property type="match status" value="1"/>
</dbReference>
<dbReference type="InterPro" id="IPR036249">
    <property type="entry name" value="Thioredoxin-like_sf"/>
</dbReference>
<comment type="similarity">
    <text evidence="1">Belongs to the FAX family.</text>
</comment>
<dbReference type="InterPro" id="IPR012336">
    <property type="entry name" value="Thioredoxin-like_fold"/>
</dbReference>
<evidence type="ECO:0000256" key="1">
    <source>
        <dbReference type="ARBA" id="ARBA00006475"/>
    </source>
</evidence>
<dbReference type="InterPro" id="IPR026928">
    <property type="entry name" value="FAX/IsoI-like"/>
</dbReference>
<dbReference type="InterPro" id="IPR050931">
    <property type="entry name" value="Mito_Protein_Transport_Metaxin"/>
</dbReference>
<sequence length="268" mass="30606">MPSTKLLKRDWEKDHVYLVQFPRAGTIPTPSPYALKVETFLRIANIPYTNISNDFTKKSSKGQIPFIELNGRQHADSSLIIDHLVEHFEKGSLESLSTSDKSTARAFYTLLEHHLVWVMFYSRSQDASWLATDKGFAKLLSGVKLFAFKNVLIGRMEKMLKGRCMSQGIGHFTKEEIIGEAKKDIDAISGQLGSKQFLFGDIKTIDATAFAHLSQLIYTPQFSDEIKNYIETSAPNVIDYINRIKVQYWPDWEETISTANMNTEWKKL</sequence>
<dbReference type="SUPFAM" id="SSF52833">
    <property type="entry name" value="Thioredoxin-like"/>
    <property type="match status" value="1"/>
</dbReference>
<organism evidence="4 5">
    <name type="scientific">Caenorhabditis angaria</name>
    <dbReference type="NCBI Taxonomy" id="860376"/>
    <lineage>
        <taxon>Eukaryota</taxon>
        <taxon>Metazoa</taxon>
        <taxon>Ecdysozoa</taxon>
        <taxon>Nematoda</taxon>
        <taxon>Chromadorea</taxon>
        <taxon>Rhabditida</taxon>
        <taxon>Rhabditina</taxon>
        <taxon>Rhabditomorpha</taxon>
        <taxon>Rhabditoidea</taxon>
        <taxon>Rhabditidae</taxon>
        <taxon>Peloderinae</taxon>
        <taxon>Caenorhabditis</taxon>
    </lineage>
</organism>
<protein>
    <submittedName>
        <fullName evidence="4">Uncharacterized protein</fullName>
    </submittedName>
</protein>
<dbReference type="Pfam" id="PF17172">
    <property type="entry name" value="GST_N_4"/>
    <property type="match status" value="1"/>
</dbReference>
<dbReference type="InterPro" id="IPR040079">
    <property type="entry name" value="Glutathione_S-Trfase"/>
</dbReference>
<reference evidence="4" key="1">
    <citation type="submission" date="2022-11" db="EMBL/GenBank/DDBJ databases">
        <authorList>
            <person name="Kikuchi T."/>
        </authorList>
    </citation>
    <scope>NUCLEOTIDE SEQUENCE</scope>
    <source>
        <strain evidence="4">PS1010</strain>
    </source>
</reference>
<dbReference type="OrthoDB" id="5809458at2759"/>
<proteinExistence type="inferred from homology"/>
<dbReference type="InterPro" id="IPR033468">
    <property type="entry name" value="Metaxin_GST"/>
</dbReference>
<dbReference type="PANTHER" id="PTHR12289">
    <property type="entry name" value="METAXIN RELATED"/>
    <property type="match status" value="1"/>
</dbReference>
<comment type="caution">
    <text evidence="4">The sequence shown here is derived from an EMBL/GenBank/DDBJ whole genome shotgun (WGS) entry which is preliminary data.</text>
</comment>
<gene>
    <name evidence="4" type="ORF">CAMP_LOCUS3654</name>
</gene>
<dbReference type="PANTHER" id="PTHR12289:SF72">
    <property type="entry name" value="GST N-TERMINAL DOMAIN-CONTAINING PROTEIN"/>
    <property type="match status" value="1"/>
</dbReference>
<dbReference type="SUPFAM" id="SSF47616">
    <property type="entry name" value="GST C-terminal domain-like"/>
    <property type="match status" value="1"/>
</dbReference>
<keyword evidence="5" id="KW-1185">Reference proteome</keyword>
<dbReference type="SFLD" id="SFLDG01180">
    <property type="entry name" value="SUF1"/>
    <property type="match status" value="1"/>
</dbReference>
<dbReference type="AlphaFoldDB" id="A0A9P1I7P5"/>
<feature type="domain" description="Thioredoxin-like fold" evidence="3">
    <location>
        <begin position="32"/>
        <end position="126"/>
    </location>
</feature>
<dbReference type="CDD" id="cd03193">
    <property type="entry name" value="GST_C_Metaxin"/>
    <property type="match status" value="1"/>
</dbReference>
<dbReference type="Gene3D" id="3.40.30.10">
    <property type="entry name" value="Glutaredoxin"/>
    <property type="match status" value="1"/>
</dbReference>
<evidence type="ECO:0000313" key="5">
    <source>
        <dbReference type="Proteomes" id="UP001152747"/>
    </source>
</evidence>
<name>A0A9P1I7P5_9PELO</name>
<evidence type="ECO:0000313" key="4">
    <source>
        <dbReference type="EMBL" id="CAI5441017.1"/>
    </source>
</evidence>
<evidence type="ECO:0000259" key="3">
    <source>
        <dbReference type="Pfam" id="PF17172"/>
    </source>
</evidence>
<dbReference type="InterPro" id="IPR036282">
    <property type="entry name" value="Glutathione-S-Trfase_C_sf"/>
</dbReference>
<evidence type="ECO:0000259" key="2">
    <source>
        <dbReference type="Pfam" id="PF17171"/>
    </source>
</evidence>